<evidence type="ECO:0000256" key="1">
    <source>
        <dbReference type="SAM" id="MobiDB-lite"/>
    </source>
</evidence>
<dbReference type="EMBL" id="JAODBU010000011">
    <property type="protein sequence ID" value="MCT7399612.1"/>
    <property type="molecule type" value="Genomic_DNA"/>
</dbReference>
<dbReference type="SMART" id="SM00710">
    <property type="entry name" value="PbH1"/>
    <property type="match status" value="9"/>
</dbReference>
<dbReference type="InterPro" id="IPR033801">
    <property type="entry name" value="CBM6-CBM35-CBM36-like_1"/>
</dbReference>
<dbReference type="Proteomes" id="UP001431199">
    <property type="component" value="Unassembled WGS sequence"/>
</dbReference>
<comment type="caution">
    <text evidence="4">The sequence shown here is derived from an EMBL/GenBank/DDBJ whole genome shotgun (WGS) entry which is preliminary data.</text>
</comment>
<proteinExistence type="predicted"/>
<dbReference type="InterPro" id="IPR055149">
    <property type="entry name" value="Agl_cat_D2"/>
</dbReference>
<accession>A0ABT2M253</accession>
<evidence type="ECO:0000259" key="2">
    <source>
        <dbReference type="Pfam" id="PF22815"/>
    </source>
</evidence>
<dbReference type="Gene3D" id="2.160.20.10">
    <property type="entry name" value="Single-stranded right-handed beta-helix, Pectin lyase-like"/>
    <property type="match status" value="2"/>
</dbReference>
<feature type="compositionally biased region" description="Basic and acidic residues" evidence="1">
    <location>
        <begin position="625"/>
        <end position="637"/>
    </location>
</feature>
<gene>
    <name evidence="4" type="ORF">N5B56_11035</name>
</gene>
<dbReference type="InterPro" id="IPR012334">
    <property type="entry name" value="Pectin_lyas_fold"/>
</dbReference>
<dbReference type="RefSeq" id="WP_260978948.1">
    <property type="nucleotide sequence ID" value="NZ_JAODBU010000011.1"/>
</dbReference>
<protein>
    <recommendedName>
        <fullName evidence="6">Pectate lyase superfamily protein domain-containing protein</fullName>
    </recommendedName>
</protein>
<feature type="compositionally biased region" description="Polar residues" evidence="1">
    <location>
        <begin position="638"/>
        <end position="669"/>
    </location>
</feature>
<evidence type="ECO:0000259" key="3">
    <source>
        <dbReference type="Pfam" id="PF22816"/>
    </source>
</evidence>
<dbReference type="Pfam" id="PF22815">
    <property type="entry name" value="CatAgl_D1"/>
    <property type="match status" value="1"/>
</dbReference>
<dbReference type="SUPFAM" id="SSF51126">
    <property type="entry name" value="Pectin lyase-like"/>
    <property type="match status" value="2"/>
</dbReference>
<evidence type="ECO:0008006" key="6">
    <source>
        <dbReference type="Google" id="ProtNLM"/>
    </source>
</evidence>
<organism evidence="4 5">
    <name type="scientific">Eubacterium album</name>
    <dbReference type="NCBI Taxonomy" id="2978477"/>
    <lineage>
        <taxon>Bacteria</taxon>
        <taxon>Bacillati</taxon>
        <taxon>Bacillota</taxon>
        <taxon>Clostridia</taxon>
        <taxon>Eubacteriales</taxon>
        <taxon>Eubacteriaceae</taxon>
        <taxon>Eubacterium</taxon>
    </lineage>
</organism>
<feature type="domain" description="CBM6/CBM35/CBM36-like 1" evidence="2">
    <location>
        <begin position="54"/>
        <end position="212"/>
    </location>
</feature>
<keyword evidence="5" id="KW-1185">Reference proteome</keyword>
<dbReference type="InterPro" id="IPR006626">
    <property type="entry name" value="PbH1"/>
</dbReference>
<dbReference type="Pfam" id="PF22816">
    <property type="entry name" value="CatAgl_D2"/>
    <property type="match status" value="1"/>
</dbReference>
<feature type="domain" description="Alpha-1,3-glucanase catalytic" evidence="3">
    <location>
        <begin position="252"/>
        <end position="532"/>
    </location>
</feature>
<name>A0ABT2M253_9FIRM</name>
<reference evidence="4" key="1">
    <citation type="submission" date="2022-09" db="EMBL/GenBank/DDBJ databases">
        <title>Eubacterium sp. LFL-14 isolated from human feces.</title>
        <authorList>
            <person name="Liu F."/>
        </authorList>
    </citation>
    <scope>NUCLEOTIDE SEQUENCE</scope>
    <source>
        <strain evidence="4">LFL-14</strain>
    </source>
</reference>
<dbReference type="InterPro" id="IPR011050">
    <property type="entry name" value="Pectin_lyase_fold/virulence"/>
</dbReference>
<evidence type="ECO:0000313" key="5">
    <source>
        <dbReference type="Proteomes" id="UP001431199"/>
    </source>
</evidence>
<feature type="region of interest" description="Disordered" evidence="1">
    <location>
        <begin position="625"/>
        <end position="680"/>
    </location>
</feature>
<evidence type="ECO:0000313" key="4">
    <source>
        <dbReference type="EMBL" id="MCT7399612.1"/>
    </source>
</evidence>
<sequence>MKVKKGKVFTAILMGIVMTTGGNMTEFNTEVKADISSEFEIPQADEAGRIGASMPYLRYDSKDAEIGNGAKIEESVKSERTKIASQASQQSYVSLPVKNSYAEWTAVKSGSGVTMRFTMPDSTDGKGLTGSLDVYVNGEFCQKVDLTSYYMWQYFAGGNPRDKNNGGVPCFAFDEVHFILNKTLNPGDKIRVQNSGRDNLIYGVDFVEIEEVPQTIAQPANSLNVVDYGAKPNDGKDDYNAIRNCISAANIQGKDVYFPEGTFNIGRKWTFYGKNIKVTGAGMWYTNIQFTNSNANSGGIAFAGENSCYNVEFCNMYINSNLSSRYNEQASYKCFSDVPGNGSVIHDIWEDHFECGFWLGDYSGTVDYSDGMKIINCRIRNNLADGVNFCQGTSNSVVYNCSIRNNGDDGLACWNNNYLSAKDETGNVFAYNTIDFIWRAGGIAIYGGDGFNIYNNYICDTFMASGIHLNTTFDGYKFNNTKNIKFENNTLVRCGTYKDSWGSSLAAIDISQNVKNVSFVNTKIYDAWHDGIALKDNIQGIKFENTIIYGSGTAGQKVSGNVGAAIKTSGSPKAQIDNISITNSAYNHNDKPYLFTGSYNGISILNELLYNNLAYEVPGYPEVSDVTKDEETIKPGDNETTPGNDNRNDTGNLMNSGTSSNSETVSNQNDETKKKITKNKPGKVKIKSVKKTKGKMKITLKKLRGVYRYQIKVSTSKKFVGKNTLTKNLKGTKAVFKKINVAKKYYVKARAYKIVEKKRLYGRWSGVVSK</sequence>